<evidence type="ECO:0000313" key="3">
    <source>
        <dbReference type="Proteomes" id="UP000501812"/>
    </source>
</evidence>
<keyword evidence="3" id="KW-1185">Reference proteome</keyword>
<reference evidence="2 3" key="1">
    <citation type="submission" date="2020-04" db="EMBL/GenBank/DDBJ databases">
        <title>Luteolibacter sp. G-1-1-1 isolated from soil.</title>
        <authorList>
            <person name="Dahal R.H."/>
        </authorList>
    </citation>
    <scope>NUCLEOTIDE SEQUENCE [LARGE SCALE GENOMIC DNA]</scope>
    <source>
        <strain evidence="2 3">G-1-1-1</strain>
    </source>
</reference>
<gene>
    <name evidence="2" type="ORF">HHL09_04660</name>
</gene>
<feature type="chain" id="PRO_5032273678" evidence="1">
    <location>
        <begin position="23"/>
        <end position="218"/>
    </location>
</feature>
<feature type="signal peptide" evidence="1">
    <location>
        <begin position="1"/>
        <end position="22"/>
    </location>
</feature>
<dbReference type="EMBL" id="CP051774">
    <property type="protein sequence ID" value="QJE95093.1"/>
    <property type="molecule type" value="Genomic_DNA"/>
</dbReference>
<dbReference type="AlphaFoldDB" id="A0A858RG29"/>
<protein>
    <submittedName>
        <fullName evidence="2">Uncharacterized protein</fullName>
    </submittedName>
</protein>
<evidence type="ECO:0000313" key="2">
    <source>
        <dbReference type="EMBL" id="QJE95093.1"/>
    </source>
</evidence>
<dbReference type="RefSeq" id="WP_169453314.1">
    <property type="nucleotide sequence ID" value="NZ_CP051774.1"/>
</dbReference>
<proteinExistence type="predicted"/>
<accession>A0A858RG29</accession>
<evidence type="ECO:0000256" key="1">
    <source>
        <dbReference type="SAM" id="SignalP"/>
    </source>
</evidence>
<sequence length="218" mass="23912">MPPGIHAAVMRVILSSVWLCFAAARVAAQVAAPPEVAASAQTAVQNLGKQVVLGNHLVAVEKMYPHWKETLAKQDGGIEKLEAKVAEISKMMQEKGIQVISFRPDPTAKVTAYEVTPGKEVVQEGGKAVEKLIYKKWLLIVPTVTEYRVSLPAERGAAPRMEVITTRGFQVAISDKGRNDWTFIDGSGARVSDLRRLFITLPENMQLPEIQRQAGKNQ</sequence>
<organism evidence="2 3">
    <name type="scientific">Luteolibacter luteus</name>
    <dbReference type="NCBI Taxonomy" id="2728835"/>
    <lineage>
        <taxon>Bacteria</taxon>
        <taxon>Pseudomonadati</taxon>
        <taxon>Verrucomicrobiota</taxon>
        <taxon>Verrucomicrobiia</taxon>
        <taxon>Verrucomicrobiales</taxon>
        <taxon>Verrucomicrobiaceae</taxon>
        <taxon>Luteolibacter</taxon>
    </lineage>
</organism>
<name>A0A858RG29_9BACT</name>
<dbReference type="KEGG" id="luo:HHL09_04660"/>
<dbReference type="Proteomes" id="UP000501812">
    <property type="component" value="Chromosome"/>
</dbReference>
<keyword evidence="1" id="KW-0732">Signal</keyword>